<dbReference type="EMBL" id="FNSV01000004">
    <property type="protein sequence ID" value="SEB33625.1"/>
    <property type="molecule type" value="Genomic_DNA"/>
</dbReference>
<reference evidence="3" key="1">
    <citation type="submission" date="2016-10" db="EMBL/GenBank/DDBJ databases">
        <authorList>
            <person name="Varghese N."/>
            <person name="Submissions S."/>
        </authorList>
    </citation>
    <scope>NUCLEOTIDE SEQUENCE [LARGE SCALE GENOMIC DNA]</scope>
    <source>
        <strain evidence="3">DSM 44498</strain>
    </source>
</reference>
<dbReference type="Proteomes" id="UP000183561">
    <property type="component" value="Unassembled WGS sequence"/>
</dbReference>
<accession>A0A1H4IIE1</accession>
<protein>
    <submittedName>
        <fullName evidence="2">Uncharacterized protein</fullName>
    </submittedName>
</protein>
<gene>
    <name evidence="2" type="ORF">SAMN04490239_0775</name>
</gene>
<organism evidence="2 3">
    <name type="scientific">Rhodococcus koreensis</name>
    <dbReference type="NCBI Taxonomy" id="99653"/>
    <lineage>
        <taxon>Bacteria</taxon>
        <taxon>Bacillati</taxon>
        <taxon>Actinomycetota</taxon>
        <taxon>Actinomycetes</taxon>
        <taxon>Mycobacteriales</taxon>
        <taxon>Nocardiaceae</taxon>
        <taxon>Rhodococcus</taxon>
    </lineage>
</organism>
<evidence type="ECO:0000313" key="2">
    <source>
        <dbReference type="EMBL" id="SEB33625.1"/>
    </source>
</evidence>
<evidence type="ECO:0000256" key="1">
    <source>
        <dbReference type="SAM" id="MobiDB-lite"/>
    </source>
</evidence>
<feature type="region of interest" description="Disordered" evidence="1">
    <location>
        <begin position="38"/>
        <end position="66"/>
    </location>
</feature>
<evidence type="ECO:0000313" key="3">
    <source>
        <dbReference type="Proteomes" id="UP000183561"/>
    </source>
</evidence>
<dbReference type="AlphaFoldDB" id="A0A1H4IIE1"/>
<sequence>MTGPVNVGDRVKVHSDATSEFVIVSLDGEDAVIESVRDDVPAGSPSMPDSTGWFRSSPDPDKKIAI</sequence>
<keyword evidence="3" id="KW-1185">Reference proteome</keyword>
<name>A0A1H4IIE1_9NOCA</name>
<proteinExistence type="predicted"/>
<dbReference type="RefSeq" id="WP_167372103.1">
    <property type="nucleotide sequence ID" value="NZ_FNSV01000004.1"/>
</dbReference>